<gene>
    <name evidence="2" type="ORF">BDV95DRAFT_331332</name>
</gene>
<feature type="compositionally biased region" description="Low complexity" evidence="1">
    <location>
        <begin position="695"/>
        <end position="706"/>
    </location>
</feature>
<protein>
    <submittedName>
        <fullName evidence="2">Uncharacterized protein</fullName>
    </submittedName>
</protein>
<dbReference type="AlphaFoldDB" id="A0A7C8IEM5"/>
<evidence type="ECO:0000313" key="2">
    <source>
        <dbReference type="EMBL" id="KAF2874373.1"/>
    </source>
</evidence>
<evidence type="ECO:0000313" key="3">
    <source>
        <dbReference type="Proteomes" id="UP000481861"/>
    </source>
</evidence>
<organism evidence="2 3">
    <name type="scientific">Massariosphaeria phaeospora</name>
    <dbReference type="NCBI Taxonomy" id="100035"/>
    <lineage>
        <taxon>Eukaryota</taxon>
        <taxon>Fungi</taxon>
        <taxon>Dikarya</taxon>
        <taxon>Ascomycota</taxon>
        <taxon>Pezizomycotina</taxon>
        <taxon>Dothideomycetes</taxon>
        <taxon>Pleosporomycetidae</taxon>
        <taxon>Pleosporales</taxon>
        <taxon>Pleosporales incertae sedis</taxon>
        <taxon>Massariosphaeria</taxon>
    </lineage>
</organism>
<feature type="compositionally biased region" description="Low complexity" evidence="1">
    <location>
        <begin position="11"/>
        <end position="29"/>
    </location>
</feature>
<feature type="compositionally biased region" description="Low complexity" evidence="1">
    <location>
        <begin position="244"/>
        <end position="255"/>
    </location>
</feature>
<proteinExistence type="predicted"/>
<dbReference type="EMBL" id="JAADJZ010000006">
    <property type="protein sequence ID" value="KAF2874373.1"/>
    <property type="molecule type" value="Genomic_DNA"/>
</dbReference>
<accession>A0A7C8IEM5</accession>
<feature type="region of interest" description="Disordered" evidence="1">
    <location>
        <begin position="1"/>
        <end position="29"/>
    </location>
</feature>
<feature type="compositionally biased region" description="Basic and acidic residues" evidence="1">
    <location>
        <begin position="678"/>
        <end position="690"/>
    </location>
</feature>
<comment type="caution">
    <text evidence="2">The sequence shown here is derived from an EMBL/GenBank/DDBJ whole genome shotgun (WGS) entry which is preliminary data.</text>
</comment>
<sequence length="718" mass="79136">MTNPLKRKMADGAASSATVSASASKSASSSPELSTTAAILLPNLQHWLNLTVALRFSSANITRRSDPQIKPTLQAIQPGLMRKAPHLPSSTAQKLLFAAAHAHLAPSASPSASPTLSSRAESILENDPLSPLSLSNSARASDATIIEDPAQRQFIAERLSALLNLGRRNSVDPTITPENVLEITPFSAAHALRIFDEYSASQHYEINPDAVRALFRNPRTSLETVEVERPFLCDGIHDAPDGESSSSGTTKHPSSQNDADDEKQDEDEADPLALAQAYDSPESPSSDSRGASKHPTGQHLKDHESWLFDKATGKWFVRFAYTLPNGTVYEQIDEMPVFQPDAASPELTPDETDKVNSMSYIAHTGKLLTFSRKDPGHWEVVENDTSASARLEKTLREQNSAGDDDDKASTAYIHGNTYTRIYPTRKPRDTSREGALATPLFIARKFHRTTHQYLHRYKFGLSYPSFVANILSWDMNSFARVQDYNRWIQQVVERADFRYTKRASRACWSKAELQALRAHFNGVIDAGGLVAAQTTPEWSEAVRKVNAVKGEGGKRNENGVASQAERDWYWNGDERMGVHEWRLLGEDLARLQMQHPGLVISDCVLRPRNPDDVEGPRCPIAMDDVVAKEAGGNMVAEERKKGKLPARKREVRQVKMWPEVVGGKLVMKDRFSGELLRKFGMDGGGGEEKGTAVASSSSTSTSTSSSEPSPKRRKLSHK</sequence>
<name>A0A7C8IEM5_9PLEO</name>
<feature type="region of interest" description="Disordered" evidence="1">
    <location>
        <begin position="234"/>
        <end position="300"/>
    </location>
</feature>
<feature type="region of interest" description="Disordered" evidence="1">
    <location>
        <begin position="678"/>
        <end position="718"/>
    </location>
</feature>
<reference evidence="2 3" key="1">
    <citation type="submission" date="2020-01" db="EMBL/GenBank/DDBJ databases">
        <authorList>
            <consortium name="DOE Joint Genome Institute"/>
            <person name="Haridas S."/>
            <person name="Albert R."/>
            <person name="Binder M."/>
            <person name="Bloem J."/>
            <person name="Labutti K."/>
            <person name="Salamov A."/>
            <person name="Andreopoulos B."/>
            <person name="Baker S.E."/>
            <person name="Barry K."/>
            <person name="Bills G."/>
            <person name="Bluhm B.H."/>
            <person name="Cannon C."/>
            <person name="Castanera R."/>
            <person name="Culley D.E."/>
            <person name="Daum C."/>
            <person name="Ezra D."/>
            <person name="Gonzalez J.B."/>
            <person name="Henrissat B."/>
            <person name="Kuo A."/>
            <person name="Liang C."/>
            <person name="Lipzen A."/>
            <person name="Lutzoni F."/>
            <person name="Magnuson J."/>
            <person name="Mondo S."/>
            <person name="Nolan M."/>
            <person name="Ohm R."/>
            <person name="Pangilinan J."/>
            <person name="Park H.-J.H."/>
            <person name="Ramirez L."/>
            <person name="Alfaro M."/>
            <person name="Sun H."/>
            <person name="Tritt A."/>
            <person name="Yoshinaga Y."/>
            <person name="Zwiers L.-H.L."/>
            <person name="Turgeon B.G."/>
            <person name="Goodwin S.B."/>
            <person name="Spatafora J.W."/>
            <person name="Crous P.W."/>
            <person name="Grigoriev I.V."/>
        </authorList>
    </citation>
    <scope>NUCLEOTIDE SEQUENCE [LARGE SCALE GENOMIC DNA]</scope>
    <source>
        <strain evidence="2 3">CBS 611.86</strain>
    </source>
</reference>
<keyword evidence="3" id="KW-1185">Reference proteome</keyword>
<dbReference type="Proteomes" id="UP000481861">
    <property type="component" value="Unassembled WGS sequence"/>
</dbReference>
<feature type="compositionally biased region" description="Acidic residues" evidence="1">
    <location>
        <begin position="258"/>
        <end position="270"/>
    </location>
</feature>
<dbReference type="OrthoDB" id="3741782at2759"/>
<evidence type="ECO:0000256" key="1">
    <source>
        <dbReference type="SAM" id="MobiDB-lite"/>
    </source>
</evidence>